<evidence type="ECO:0000256" key="8">
    <source>
        <dbReference type="ARBA" id="ARBA00023186"/>
    </source>
</evidence>
<dbReference type="Proteomes" id="UP000504610">
    <property type="component" value="Chromosome 2"/>
</dbReference>
<protein>
    <submittedName>
        <fullName evidence="13">DnaJ protein ERDJ2B</fullName>
    </submittedName>
</protein>
<reference evidence="13" key="2">
    <citation type="submission" date="2025-08" db="UniProtKB">
        <authorList>
            <consortium name="RefSeq"/>
        </authorList>
    </citation>
    <scope>IDENTIFICATION</scope>
    <source>
        <tissue evidence="13">Leaf</tissue>
    </source>
</reference>
<dbReference type="KEGG" id="rsz:108841737"/>
<keyword evidence="3 10" id="KW-0812">Transmembrane</keyword>
<dbReference type="GO" id="GO:0031207">
    <property type="term" value="C:Sec62/Sec63 complex"/>
    <property type="evidence" value="ECO:0007669"/>
    <property type="project" value="TreeGrafter"/>
</dbReference>
<gene>
    <name evidence="13" type="primary">LOC108841737</name>
</gene>
<dbReference type="FunFam" id="1.10.287.110:FF:000038">
    <property type="entry name" value="DnaJ protein ERDJ2A"/>
    <property type="match status" value="1"/>
</dbReference>
<evidence type="ECO:0000313" key="12">
    <source>
        <dbReference type="Proteomes" id="UP000504610"/>
    </source>
</evidence>
<dbReference type="Gene3D" id="1.10.3380.10">
    <property type="entry name" value="Sec63 N-terminal domain-like domain"/>
    <property type="match status" value="1"/>
</dbReference>
<dbReference type="Pfam" id="PF00226">
    <property type="entry name" value="DnaJ"/>
    <property type="match status" value="1"/>
</dbReference>
<evidence type="ECO:0000256" key="3">
    <source>
        <dbReference type="ARBA" id="ARBA00022692"/>
    </source>
</evidence>
<dbReference type="GeneID" id="108841737"/>
<name>A0A6J0MBU1_RAPSA</name>
<accession>A0A6J0MBU1</accession>
<dbReference type="SUPFAM" id="SSF158702">
    <property type="entry name" value="Sec63 N-terminal domain-like"/>
    <property type="match status" value="1"/>
</dbReference>
<dbReference type="SUPFAM" id="SSF81296">
    <property type="entry name" value="E set domains"/>
    <property type="match status" value="1"/>
</dbReference>
<keyword evidence="2" id="KW-0813">Transport</keyword>
<dbReference type="Pfam" id="PF02889">
    <property type="entry name" value="Sec63"/>
    <property type="match status" value="1"/>
</dbReference>
<evidence type="ECO:0000256" key="2">
    <source>
        <dbReference type="ARBA" id="ARBA00022448"/>
    </source>
</evidence>
<dbReference type="OrthoDB" id="1734229at2759"/>
<keyword evidence="6 10" id="KW-1133">Transmembrane helix</keyword>
<dbReference type="GO" id="GO:0003723">
    <property type="term" value="F:RNA binding"/>
    <property type="evidence" value="ECO:0007669"/>
    <property type="project" value="TreeGrafter"/>
</dbReference>
<evidence type="ECO:0000256" key="6">
    <source>
        <dbReference type="ARBA" id="ARBA00022989"/>
    </source>
</evidence>
<dbReference type="GO" id="GO:0006614">
    <property type="term" value="P:SRP-dependent cotranslational protein targeting to membrane"/>
    <property type="evidence" value="ECO:0007669"/>
    <property type="project" value="TreeGrafter"/>
</dbReference>
<evidence type="ECO:0000256" key="5">
    <source>
        <dbReference type="ARBA" id="ARBA00022927"/>
    </source>
</evidence>
<evidence type="ECO:0000256" key="4">
    <source>
        <dbReference type="ARBA" id="ARBA00022824"/>
    </source>
</evidence>
<proteinExistence type="predicted"/>
<sequence>MAESEENGVLFPIFILTIIAIPLVPYTFVKLSRAFSKKQRSIHCQCLDCDRSGKYKRSVSQRVSSFTSCSNLTVVLLWFVVIFLISYTKNISRESQLFEPFGILGLEPGASDSQIKKAYRKLSIQYHPDKNPDPEANKYFVESIAKAYQALTDPLSRENFEKYGHPDGRQGYKLGIALPQFILDLNGESGGLLLLFTVGFCILLPLVVASIYLWRSSKYTGNYVKLQTRQAYYELMKPSLTTSKVMEIFIKAAEYTEIPVRKTDDESLKKLFTSVKSELSLDPKKMKQDEAKFWKQDPAVSKAELLIQKQLTRESAVLSPALQSDFRRVLEFAPRLLEDLMKMAVIPHNEQGHGWLSPALGVIELSQCIVQAVPLSARKSSSEGTAPFLQLPHLNETIAKKIALQVGSFKEFQDLSLEERSKLLKEVAGLSESDVADMEKVLEMIPSLKMEVTCKTEGEEGIQEGDVTTVQAWITLKRPNGLVGAVPHSPYFPFHKEENFWVLLADSNNVWFFQKVSFMDEAEAISTASIAISETMESSGASVEAKNNAVEEAVEKVKSGSRLVMGRFLAPREGTYNLTCLCLSDAWIGCDQKTSLKVEVLKRTRDVDGEAGGEGMEDEEEEEDEIEEEDYESEYSEDEEDKKRGSKKKVNKKESSSEESGSDED</sequence>
<evidence type="ECO:0000256" key="7">
    <source>
        <dbReference type="ARBA" id="ARBA00023136"/>
    </source>
</evidence>
<feature type="transmembrane region" description="Helical" evidence="10">
    <location>
        <begin position="63"/>
        <end position="87"/>
    </location>
</feature>
<feature type="transmembrane region" description="Helical" evidence="10">
    <location>
        <begin position="12"/>
        <end position="29"/>
    </location>
</feature>
<dbReference type="PROSITE" id="PS50076">
    <property type="entry name" value="DNAJ_2"/>
    <property type="match status" value="1"/>
</dbReference>
<dbReference type="Gene3D" id="1.10.287.110">
    <property type="entry name" value="DnaJ domain"/>
    <property type="match status" value="1"/>
</dbReference>
<evidence type="ECO:0000313" key="13">
    <source>
        <dbReference type="RefSeq" id="XP_018469995.1"/>
    </source>
</evidence>
<keyword evidence="5" id="KW-0653">Protein transport</keyword>
<dbReference type="RefSeq" id="XP_018469995.1">
    <property type="nucleotide sequence ID" value="XM_018614493.2"/>
</dbReference>
<dbReference type="GO" id="GO:0006620">
    <property type="term" value="P:post-translational protein targeting to endoplasmic reticulum membrane"/>
    <property type="evidence" value="ECO:0007669"/>
    <property type="project" value="TreeGrafter"/>
</dbReference>
<feature type="region of interest" description="Disordered" evidence="9">
    <location>
        <begin position="607"/>
        <end position="665"/>
    </location>
</feature>
<dbReference type="PRINTS" id="PR00625">
    <property type="entry name" value="JDOMAIN"/>
</dbReference>
<evidence type="ECO:0000256" key="9">
    <source>
        <dbReference type="SAM" id="MobiDB-lite"/>
    </source>
</evidence>
<dbReference type="CDD" id="cd06257">
    <property type="entry name" value="DnaJ"/>
    <property type="match status" value="1"/>
</dbReference>
<dbReference type="Gene3D" id="2.60.40.150">
    <property type="entry name" value="C2 domain"/>
    <property type="match status" value="1"/>
</dbReference>
<feature type="domain" description="J" evidence="11">
    <location>
        <begin position="99"/>
        <end position="164"/>
    </location>
</feature>
<dbReference type="InterPro" id="IPR035892">
    <property type="entry name" value="C2_domain_sf"/>
</dbReference>
<dbReference type="PANTHER" id="PTHR24075:SF10">
    <property type="entry name" value="DNAJ PROTEIN ERDJ2B"/>
    <property type="match status" value="1"/>
</dbReference>
<dbReference type="SUPFAM" id="SSF46565">
    <property type="entry name" value="Chaperone J-domain"/>
    <property type="match status" value="1"/>
</dbReference>
<evidence type="ECO:0000259" key="11">
    <source>
        <dbReference type="PROSITE" id="PS50076"/>
    </source>
</evidence>
<evidence type="ECO:0000256" key="10">
    <source>
        <dbReference type="SAM" id="Phobius"/>
    </source>
</evidence>
<keyword evidence="7 10" id="KW-0472">Membrane</keyword>
<keyword evidence="12" id="KW-1185">Reference proteome</keyword>
<dbReference type="GO" id="GO:0008320">
    <property type="term" value="F:protein transmembrane transporter activity"/>
    <property type="evidence" value="ECO:0007669"/>
    <property type="project" value="TreeGrafter"/>
</dbReference>
<feature type="compositionally biased region" description="Acidic residues" evidence="9">
    <location>
        <begin position="609"/>
        <end position="640"/>
    </location>
</feature>
<dbReference type="AlphaFoldDB" id="A0A6J0MBU1"/>
<dbReference type="InterPro" id="IPR014756">
    <property type="entry name" value="Ig_E-set"/>
</dbReference>
<evidence type="ECO:0000256" key="1">
    <source>
        <dbReference type="ARBA" id="ARBA00004477"/>
    </source>
</evidence>
<dbReference type="InterPro" id="IPR004179">
    <property type="entry name" value="Sec63-dom"/>
</dbReference>
<dbReference type="InterPro" id="IPR036869">
    <property type="entry name" value="J_dom_sf"/>
</dbReference>
<dbReference type="PANTHER" id="PTHR24075">
    <property type="entry name" value="SEC63 DOMAIN-CONTAINING"/>
    <property type="match status" value="1"/>
</dbReference>
<comment type="subcellular location">
    <subcellularLocation>
        <location evidence="1">Endoplasmic reticulum membrane</location>
        <topology evidence="1">Multi-pass membrane protein</topology>
    </subcellularLocation>
</comment>
<dbReference type="InterPro" id="IPR001623">
    <property type="entry name" value="DnaJ_domain"/>
</dbReference>
<keyword evidence="8" id="KW-0143">Chaperone</keyword>
<feature type="transmembrane region" description="Helical" evidence="10">
    <location>
        <begin position="192"/>
        <end position="214"/>
    </location>
</feature>
<dbReference type="SMART" id="SM00973">
    <property type="entry name" value="Sec63"/>
    <property type="match status" value="1"/>
</dbReference>
<keyword evidence="4" id="KW-0256">Endoplasmic reticulum</keyword>
<reference evidence="12" key="1">
    <citation type="journal article" date="2019" name="Database">
        <title>The radish genome database (RadishGD): an integrated information resource for radish genomics.</title>
        <authorList>
            <person name="Yu H.J."/>
            <person name="Baek S."/>
            <person name="Lee Y.J."/>
            <person name="Cho A."/>
            <person name="Mun J.H."/>
        </authorList>
    </citation>
    <scope>NUCLEOTIDE SEQUENCE [LARGE SCALE GENOMIC DNA]</scope>
    <source>
        <strain evidence="12">cv. WK10039</strain>
    </source>
</reference>
<organism evidence="12 13">
    <name type="scientific">Raphanus sativus</name>
    <name type="common">Radish</name>
    <name type="synonym">Raphanus raphanistrum var. sativus</name>
    <dbReference type="NCBI Taxonomy" id="3726"/>
    <lineage>
        <taxon>Eukaryota</taxon>
        <taxon>Viridiplantae</taxon>
        <taxon>Streptophyta</taxon>
        <taxon>Embryophyta</taxon>
        <taxon>Tracheophyta</taxon>
        <taxon>Spermatophyta</taxon>
        <taxon>Magnoliopsida</taxon>
        <taxon>eudicotyledons</taxon>
        <taxon>Gunneridae</taxon>
        <taxon>Pentapetalae</taxon>
        <taxon>rosids</taxon>
        <taxon>malvids</taxon>
        <taxon>Brassicales</taxon>
        <taxon>Brassicaceae</taxon>
        <taxon>Brassiceae</taxon>
        <taxon>Raphanus</taxon>
    </lineage>
</organism>
<dbReference type="SMART" id="SM00271">
    <property type="entry name" value="DnaJ"/>
    <property type="match status" value="1"/>
</dbReference>